<dbReference type="AlphaFoldDB" id="A0A7I7TWG8"/>
<name>A0A7I7TWG8_MYCPF</name>
<evidence type="ECO:0000259" key="1">
    <source>
        <dbReference type="Pfam" id="PF22513"/>
    </source>
</evidence>
<accession>A0A7I7TWG8</accession>
<feature type="domain" description="Antitoxin FitA-like ribbon-helix-helix" evidence="1">
    <location>
        <begin position="19"/>
        <end position="53"/>
    </location>
</feature>
<dbReference type="Pfam" id="PF22513">
    <property type="entry name" value="FitA-like_RHH"/>
    <property type="match status" value="1"/>
</dbReference>
<reference evidence="2 3" key="1">
    <citation type="journal article" date="2019" name="Emerg. Microbes Infect.">
        <title>Comprehensive subspecies identification of 175 nontuberculous mycobacteria species based on 7547 genomic profiles.</title>
        <authorList>
            <person name="Matsumoto Y."/>
            <person name="Kinjo T."/>
            <person name="Motooka D."/>
            <person name="Nabeya D."/>
            <person name="Jung N."/>
            <person name="Uechi K."/>
            <person name="Horii T."/>
            <person name="Iida T."/>
            <person name="Fujita J."/>
            <person name="Nakamura S."/>
        </authorList>
    </citation>
    <scope>NUCLEOTIDE SEQUENCE [LARGE SCALE GENOMIC DNA]</scope>
    <source>
        <strain evidence="2 3">JCM 6367</strain>
    </source>
</reference>
<dbReference type="SUPFAM" id="SSF47598">
    <property type="entry name" value="Ribbon-helix-helix"/>
    <property type="match status" value="1"/>
</dbReference>
<evidence type="ECO:0000313" key="3">
    <source>
        <dbReference type="Proteomes" id="UP000466554"/>
    </source>
</evidence>
<gene>
    <name evidence="2" type="ORF">MPRF_04660</name>
</gene>
<dbReference type="InterPro" id="IPR053853">
    <property type="entry name" value="FitA-like_RHH"/>
</dbReference>
<dbReference type="EMBL" id="AP022598">
    <property type="protein sequence ID" value="BBY73567.1"/>
    <property type="molecule type" value="Genomic_DNA"/>
</dbReference>
<sequence length="93" mass="10543">MAAFPLALWRYWRQNGAMPSVQIKDVPDDTHRVLRERAARAHQSLQEYLRSRLITEASQATAEEVFERAAVRKGGKVSFSAAVFGVRAERDGR</sequence>
<dbReference type="GO" id="GO:0006355">
    <property type="term" value="P:regulation of DNA-templated transcription"/>
    <property type="evidence" value="ECO:0007669"/>
    <property type="project" value="InterPro"/>
</dbReference>
<protein>
    <recommendedName>
        <fullName evidence="1">Antitoxin FitA-like ribbon-helix-helix domain-containing protein</fullName>
    </recommendedName>
</protein>
<evidence type="ECO:0000313" key="2">
    <source>
        <dbReference type="EMBL" id="BBY73567.1"/>
    </source>
</evidence>
<proteinExistence type="predicted"/>
<organism evidence="2 3">
    <name type="scientific">Mycolicibacterium parafortuitum</name>
    <name type="common">Mycobacterium parafortuitum</name>
    <dbReference type="NCBI Taxonomy" id="39692"/>
    <lineage>
        <taxon>Bacteria</taxon>
        <taxon>Bacillati</taxon>
        <taxon>Actinomycetota</taxon>
        <taxon>Actinomycetes</taxon>
        <taxon>Mycobacteriales</taxon>
        <taxon>Mycobacteriaceae</taxon>
        <taxon>Mycolicibacterium</taxon>
    </lineage>
</organism>
<dbReference type="Proteomes" id="UP000466554">
    <property type="component" value="Chromosome"/>
</dbReference>
<dbReference type="InterPro" id="IPR010985">
    <property type="entry name" value="Ribbon_hlx_hlx"/>
</dbReference>